<gene>
    <name evidence="3" type="ORF">V6U78_06225</name>
</gene>
<proteinExistence type="predicted"/>
<feature type="domain" description="Serine aminopeptidase S33" evidence="2">
    <location>
        <begin position="84"/>
        <end position="198"/>
    </location>
</feature>
<name>A0ABW8PWH4_9GAMM</name>
<organism evidence="3 4">
    <name type="scientific">Marinospirillum alkalitolerans</name>
    <dbReference type="NCBI Taxonomy" id="3123374"/>
    <lineage>
        <taxon>Bacteria</taxon>
        <taxon>Pseudomonadati</taxon>
        <taxon>Pseudomonadota</taxon>
        <taxon>Gammaproteobacteria</taxon>
        <taxon>Oceanospirillales</taxon>
        <taxon>Oceanospirillaceae</taxon>
        <taxon>Marinospirillum</taxon>
    </lineage>
</organism>
<dbReference type="InterPro" id="IPR029058">
    <property type="entry name" value="AB_hydrolase_fold"/>
</dbReference>
<dbReference type="RefSeq" id="WP_405338526.1">
    <property type="nucleotide sequence ID" value="NZ_JBANFI010000003.1"/>
</dbReference>
<evidence type="ECO:0000256" key="1">
    <source>
        <dbReference type="SAM" id="Phobius"/>
    </source>
</evidence>
<accession>A0ABW8PWH4</accession>
<evidence type="ECO:0000313" key="4">
    <source>
        <dbReference type="Proteomes" id="UP001621714"/>
    </source>
</evidence>
<evidence type="ECO:0000313" key="3">
    <source>
        <dbReference type="EMBL" id="MFK7160630.1"/>
    </source>
</evidence>
<dbReference type="InterPro" id="IPR022742">
    <property type="entry name" value="Hydrolase_4"/>
</dbReference>
<dbReference type="Pfam" id="PF12146">
    <property type="entry name" value="Hydrolase_4"/>
    <property type="match status" value="1"/>
</dbReference>
<keyword evidence="3" id="KW-0378">Hydrolase</keyword>
<dbReference type="Gene3D" id="3.40.50.1820">
    <property type="entry name" value="alpha/beta hydrolase"/>
    <property type="match status" value="1"/>
</dbReference>
<keyword evidence="1" id="KW-0472">Membrane</keyword>
<dbReference type="Proteomes" id="UP001621714">
    <property type="component" value="Unassembled WGS sequence"/>
</dbReference>
<comment type="caution">
    <text evidence="3">The sequence shown here is derived from an EMBL/GenBank/DDBJ whole genome shotgun (WGS) entry which is preliminary data.</text>
</comment>
<dbReference type="GO" id="GO:0016787">
    <property type="term" value="F:hydrolase activity"/>
    <property type="evidence" value="ECO:0007669"/>
    <property type="project" value="UniProtKB-KW"/>
</dbReference>
<keyword evidence="1" id="KW-0812">Transmembrane</keyword>
<dbReference type="EMBL" id="JBANFI010000003">
    <property type="protein sequence ID" value="MFK7160630.1"/>
    <property type="molecule type" value="Genomic_DNA"/>
</dbReference>
<keyword evidence="4" id="KW-1185">Reference proteome</keyword>
<dbReference type="PANTHER" id="PTHR12277">
    <property type="entry name" value="ALPHA/BETA HYDROLASE DOMAIN-CONTAINING PROTEIN"/>
    <property type="match status" value="1"/>
</dbReference>
<sequence>MAALFLKSFLVVSRLLVRRIRWVLLIGFTLLLAGCGHLFYWPEPGLRGTPDQLDLPYRDVFIVNHQQQRLHGWWLEARLEEGQAERGVIYFLHGNAENISTHFAALNWITRHGWSVFILDYRGFGLSEGQPGIAGVHHDAYVGLLWVLEEAQSQQLPVVLFGQSLGAATSATLLGLAPEADQLAAVVLDSPFSGYRRIAREKMSESWLLWAGQYPLSWLIRDDYSPERWIAQRPQHLPLLILHSCADAVVPCSHGQRLFDLAAEPKTYWQDEHAPHTGMLNQLYWRRQLLSWLDDLPLPEFQE</sequence>
<reference evidence="3 4" key="1">
    <citation type="submission" date="2024-02" db="EMBL/GenBank/DDBJ databases">
        <title>Marinospirillum sp. MEB 164 isolated from Lonar lake sediment.</title>
        <authorList>
            <person name="Joshi A."/>
            <person name="Thite S."/>
        </authorList>
    </citation>
    <scope>NUCLEOTIDE SEQUENCE [LARGE SCALE GENOMIC DNA]</scope>
    <source>
        <strain evidence="3 4">MEB164</strain>
    </source>
</reference>
<keyword evidence="1" id="KW-1133">Transmembrane helix</keyword>
<evidence type="ECO:0000259" key="2">
    <source>
        <dbReference type="Pfam" id="PF12146"/>
    </source>
</evidence>
<dbReference type="PANTHER" id="PTHR12277:SF81">
    <property type="entry name" value="PROTEIN ABHD13"/>
    <property type="match status" value="1"/>
</dbReference>
<dbReference type="SUPFAM" id="SSF53474">
    <property type="entry name" value="alpha/beta-Hydrolases"/>
    <property type="match status" value="1"/>
</dbReference>
<protein>
    <submittedName>
        <fullName evidence="3">Alpha/beta fold hydrolase</fullName>
    </submittedName>
</protein>
<feature type="transmembrane region" description="Helical" evidence="1">
    <location>
        <begin position="20"/>
        <end position="41"/>
    </location>
</feature>
<dbReference type="PROSITE" id="PS51257">
    <property type="entry name" value="PROKAR_LIPOPROTEIN"/>
    <property type="match status" value="1"/>
</dbReference>